<dbReference type="PANTHER" id="PTHR31033">
    <property type="entry name" value="PROTEIN, PUTATIVE-RELATED"/>
    <property type="match status" value="1"/>
</dbReference>
<protein>
    <recommendedName>
        <fullName evidence="2">Endonuclease/exonuclease/phosphatase domain-containing protein</fullName>
    </recommendedName>
</protein>
<dbReference type="Gene3D" id="3.60.10.10">
    <property type="entry name" value="Endonuclease/exonuclease/phosphatase"/>
    <property type="match status" value="1"/>
</dbReference>
<dbReference type="GO" id="GO:0003824">
    <property type="term" value="F:catalytic activity"/>
    <property type="evidence" value="ECO:0007669"/>
    <property type="project" value="InterPro"/>
</dbReference>
<dbReference type="InterPro" id="IPR005135">
    <property type="entry name" value="Endo/exonuclease/phosphatase"/>
</dbReference>
<evidence type="ECO:0000256" key="1">
    <source>
        <dbReference type="SAM" id="MobiDB-lite"/>
    </source>
</evidence>
<comment type="caution">
    <text evidence="3">The sequence shown here is derived from an EMBL/GenBank/DDBJ whole genome shotgun (WGS) entry which is preliminary data.</text>
</comment>
<dbReference type="EMBL" id="JACMSC010000011">
    <property type="protein sequence ID" value="KAG6499165.1"/>
    <property type="molecule type" value="Genomic_DNA"/>
</dbReference>
<accession>A0A8J5L3D1</accession>
<reference evidence="3 4" key="1">
    <citation type="submission" date="2020-08" db="EMBL/GenBank/DDBJ databases">
        <title>Plant Genome Project.</title>
        <authorList>
            <person name="Zhang R.-G."/>
        </authorList>
    </citation>
    <scope>NUCLEOTIDE SEQUENCE [LARGE SCALE GENOMIC DNA]</scope>
    <source>
        <tissue evidence="3">Rhizome</tissue>
    </source>
</reference>
<dbReference type="AlphaFoldDB" id="A0A8J5L3D1"/>
<keyword evidence="4" id="KW-1185">Reference proteome</keyword>
<evidence type="ECO:0000259" key="2">
    <source>
        <dbReference type="Pfam" id="PF03372"/>
    </source>
</evidence>
<feature type="compositionally biased region" description="Basic and acidic residues" evidence="1">
    <location>
        <begin position="445"/>
        <end position="457"/>
    </location>
</feature>
<proteinExistence type="predicted"/>
<dbReference type="Proteomes" id="UP000734854">
    <property type="component" value="Unassembled WGS sequence"/>
</dbReference>
<gene>
    <name evidence="3" type="ORF">ZIOFF_038921</name>
</gene>
<evidence type="ECO:0000313" key="4">
    <source>
        <dbReference type="Proteomes" id="UP000734854"/>
    </source>
</evidence>
<feature type="domain" description="Endonuclease/exonuclease/phosphatase" evidence="2">
    <location>
        <begin position="44"/>
        <end position="296"/>
    </location>
</feature>
<feature type="region of interest" description="Disordered" evidence="1">
    <location>
        <begin position="436"/>
        <end position="457"/>
    </location>
</feature>
<organism evidence="3 4">
    <name type="scientific">Zingiber officinale</name>
    <name type="common">Ginger</name>
    <name type="synonym">Amomum zingiber</name>
    <dbReference type="NCBI Taxonomy" id="94328"/>
    <lineage>
        <taxon>Eukaryota</taxon>
        <taxon>Viridiplantae</taxon>
        <taxon>Streptophyta</taxon>
        <taxon>Embryophyta</taxon>
        <taxon>Tracheophyta</taxon>
        <taxon>Spermatophyta</taxon>
        <taxon>Magnoliopsida</taxon>
        <taxon>Liliopsida</taxon>
        <taxon>Zingiberales</taxon>
        <taxon>Zingiberaceae</taxon>
        <taxon>Zingiber</taxon>
    </lineage>
</organism>
<dbReference type="InterPro" id="IPR036691">
    <property type="entry name" value="Endo/exonu/phosph_ase_sf"/>
</dbReference>
<dbReference type="PANTHER" id="PTHR31033:SF18">
    <property type="entry name" value="OS06G0115800 PROTEIN"/>
    <property type="match status" value="1"/>
</dbReference>
<dbReference type="Pfam" id="PF03372">
    <property type="entry name" value="Exo_endo_phos"/>
    <property type="match status" value="1"/>
</dbReference>
<dbReference type="SUPFAM" id="SSF56219">
    <property type="entry name" value="DNase I-like"/>
    <property type="match status" value="1"/>
</dbReference>
<evidence type="ECO:0000313" key="3">
    <source>
        <dbReference type="EMBL" id="KAG6499165.1"/>
    </source>
</evidence>
<name>A0A8J5L3D1_ZINOF</name>
<dbReference type="GO" id="GO:0009507">
    <property type="term" value="C:chloroplast"/>
    <property type="evidence" value="ECO:0007669"/>
    <property type="project" value="TreeGrafter"/>
</dbReference>
<sequence length="653" mass="71028">MGGYGGVAMTDGRGSGDGQATAIVSCETTSVMAAKIVTVEIARSRARWKARSESALTDLKNLNADFFCIQELDEYNSFYKSKMETLGYSSLYIKRVGKKRDGCGIFYKPSSAQLLEMEEIDYNDLANCVNTVSAIRNNKVLDLEEKDAQIQDSEKQQSNDPLVRLKRDCVGLLAAFKLNDPSGHIIVVADTHIYWDPNWIDVKLAQAKYLLSRLSQFKELVSTKFTCTPSVLVAGDFNSTPGDEVYQYIVSTSEAAPIKLSSLYATNGGEPPFTNCTPDFTGTLDYIFFSGCRLKPVLFLLLGIVMEAGLRGKTSESSSSDISFANQDIQRCPFLRNIHQPTSFSFSAVNFSTPVRGHGPIFEDGPNFDNAFRLFHGRNGVVPLSGRTFVPELKLEPEISPEFNPLAAKAATISLSGFGPGGPFGFDFFSNKWNKQNGRSSNSQKRGDSTHESRSNEWLETGQCPIAKSYRAVSAVLPLVANVLKPPPSMKLRCPPVVVAARAALARTSFVKNLRPQPLPAKMLAIALLGMAANVPLGVWREHTKKFSPQWVMAVHAAVPFVAMLRKSVLMPKAAMAITIAASILGQTIGSRAERIRLKAAAASAAAEGNLAILKTRTLVSAKKTGQCGPEVAWDPLSLKPRSSNPPAPSICY</sequence>